<sequence length="152" mass="16625">MWNNRRNAPKPMDIIARCECLCTAIRSTLGALPRSSEKDVRKSNIVFSSRVASLPLSKWSVSSDNNNGTTAGNSHPLVQRIPMWNAVLHSNKSNNTLPNATSKDGRTEAKKDDPSAAVLAAAVLSGSSNRTTLLKNCHTPPVRFEFHINFIL</sequence>
<proteinExistence type="predicted"/>
<evidence type="ECO:0000313" key="2">
    <source>
        <dbReference type="EnsemblMetazoa" id="ACUA016471-PA"/>
    </source>
</evidence>
<dbReference type="AlphaFoldDB" id="A0A182LRP7"/>
<accession>A0A182LRP7</accession>
<feature type="compositionally biased region" description="Polar residues" evidence="1">
    <location>
        <begin position="91"/>
        <end position="102"/>
    </location>
</feature>
<dbReference type="EnsemblMetazoa" id="ACUA016471-RA">
    <property type="protein sequence ID" value="ACUA016471-PA"/>
    <property type="gene ID" value="ACUA016471"/>
</dbReference>
<evidence type="ECO:0000313" key="3">
    <source>
        <dbReference type="Proteomes" id="UP000075883"/>
    </source>
</evidence>
<organism evidence="2 3">
    <name type="scientific">Anopheles culicifacies</name>
    <dbReference type="NCBI Taxonomy" id="139723"/>
    <lineage>
        <taxon>Eukaryota</taxon>
        <taxon>Metazoa</taxon>
        <taxon>Ecdysozoa</taxon>
        <taxon>Arthropoda</taxon>
        <taxon>Hexapoda</taxon>
        <taxon>Insecta</taxon>
        <taxon>Pterygota</taxon>
        <taxon>Neoptera</taxon>
        <taxon>Endopterygota</taxon>
        <taxon>Diptera</taxon>
        <taxon>Nematocera</taxon>
        <taxon>Culicoidea</taxon>
        <taxon>Culicidae</taxon>
        <taxon>Anophelinae</taxon>
        <taxon>Anopheles</taxon>
        <taxon>culicifacies species complex</taxon>
    </lineage>
</organism>
<name>A0A182LRP7_9DIPT</name>
<dbReference type="EMBL" id="AXCM01016176">
    <property type="status" value="NOT_ANNOTATED_CDS"/>
    <property type="molecule type" value="Genomic_DNA"/>
</dbReference>
<reference evidence="2" key="2">
    <citation type="submission" date="2020-05" db="UniProtKB">
        <authorList>
            <consortium name="EnsemblMetazoa"/>
        </authorList>
    </citation>
    <scope>IDENTIFICATION</scope>
    <source>
        <strain evidence="2">A-37</strain>
    </source>
</reference>
<feature type="region of interest" description="Disordered" evidence="1">
    <location>
        <begin position="91"/>
        <end position="112"/>
    </location>
</feature>
<dbReference type="VEuPathDB" id="VectorBase:ACUA016471"/>
<protein>
    <submittedName>
        <fullName evidence="2">Uncharacterized protein</fullName>
    </submittedName>
</protein>
<reference evidence="3" key="1">
    <citation type="submission" date="2013-09" db="EMBL/GenBank/DDBJ databases">
        <title>The Genome Sequence of Anopheles culicifacies species A.</title>
        <authorList>
            <consortium name="The Broad Institute Genomics Platform"/>
            <person name="Neafsey D.E."/>
            <person name="Besansky N."/>
            <person name="Howell P."/>
            <person name="Walton C."/>
            <person name="Young S.K."/>
            <person name="Zeng Q."/>
            <person name="Gargeya S."/>
            <person name="Fitzgerald M."/>
            <person name="Haas B."/>
            <person name="Abouelleil A."/>
            <person name="Allen A.W."/>
            <person name="Alvarado L."/>
            <person name="Arachchi H.M."/>
            <person name="Berlin A.M."/>
            <person name="Chapman S.B."/>
            <person name="Gainer-Dewar J."/>
            <person name="Goldberg J."/>
            <person name="Griggs A."/>
            <person name="Gujja S."/>
            <person name="Hansen M."/>
            <person name="Howarth C."/>
            <person name="Imamovic A."/>
            <person name="Ireland A."/>
            <person name="Larimer J."/>
            <person name="McCowan C."/>
            <person name="Murphy C."/>
            <person name="Pearson M."/>
            <person name="Poon T.W."/>
            <person name="Priest M."/>
            <person name="Roberts A."/>
            <person name="Saif S."/>
            <person name="Shea T."/>
            <person name="Sisk P."/>
            <person name="Sykes S."/>
            <person name="Wortman J."/>
            <person name="Nusbaum C."/>
            <person name="Birren B."/>
        </authorList>
    </citation>
    <scope>NUCLEOTIDE SEQUENCE [LARGE SCALE GENOMIC DNA]</scope>
    <source>
        <strain evidence="3">A-37</strain>
    </source>
</reference>
<feature type="compositionally biased region" description="Basic and acidic residues" evidence="1">
    <location>
        <begin position="103"/>
        <end position="112"/>
    </location>
</feature>
<dbReference type="Proteomes" id="UP000075883">
    <property type="component" value="Unassembled WGS sequence"/>
</dbReference>
<evidence type="ECO:0000256" key="1">
    <source>
        <dbReference type="SAM" id="MobiDB-lite"/>
    </source>
</evidence>
<keyword evidence="3" id="KW-1185">Reference proteome</keyword>
<dbReference type="EMBL" id="AXCM01014836">
    <property type="status" value="NOT_ANNOTATED_CDS"/>
    <property type="molecule type" value="Genomic_DNA"/>
</dbReference>
<dbReference type="VEuPathDB" id="VectorBase:ACUA000297"/>
<dbReference type="EnsemblMetazoa" id="ACUA000297-RA">
    <property type="protein sequence ID" value="ACUA000297-PA"/>
    <property type="gene ID" value="ACUA000297"/>
</dbReference>